<dbReference type="InterPro" id="IPR007889">
    <property type="entry name" value="HTH_Psq"/>
</dbReference>
<sequence length="212" mass="23970">MSQQRTTQTSYSEGDIQLALLDIQSHRSQSQRRAASIYNVPHRPLSHRRAGKRSRRDCEANSKRLTKLEEEAIVERILEESARGFAPTKADVRVMADELLHERGSNPVGKNWVDNFVKRTPELLKSTKERWGIVDDNIYNFDETGIIMGKILSQSVVTGSGGYGRKKRIQPGNREWVAVIQGVGASGRRLPPFVIFACKVLINVWFKNLPAD</sequence>
<evidence type="ECO:0000313" key="5">
    <source>
        <dbReference type="EMBL" id="EFQ93252.1"/>
    </source>
</evidence>
<dbReference type="OrthoDB" id="5396311at2759"/>
<feature type="compositionally biased region" description="Basic residues" evidence="3">
    <location>
        <begin position="44"/>
        <end position="55"/>
    </location>
</feature>
<accession>E3RLZ9</accession>
<evidence type="ECO:0000256" key="1">
    <source>
        <dbReference type="ARBA" id="ARBA00023125"/>
    </source>
</evidence>
<evidence type="ECO:0000256" key="2">
    <source>
        <dbReference type="ARBA" id="ARBA00023242"/>
    </source>
</evidence>
<dbReference type="SMART" id="SM00674">
    <property type="entry name" value="CENPB"/>
    <property type="match status" value="1"/>
</dbReference>
<dbReference type="STRING" id="861557.E3RLZ9"/>
<gene>
    <name evidence="5" type="ORF">PTT_09427</name>
</gene>
<dbReference type="EMBL" id="GL533926">
    <property type="protein sequence ID" value="EFQ93252.1"/>
    <property type="molecule type" value="Genomic_DNA"/>
</dbReference>
<dbReference type="GO" id="GO:0003677">
    <property type="term" value="F:DNA binding"/>
    <property type="evidence" value="ECO:0007669"/>
    <property type="project" value="UniProtKB-KW"/>
</dbReference>
<keyword evidence="6" id="KW-1185">Reference proteome</keyword>
<evidence type="ECO:0000313" key="6">
    <source>
        <dbReference type="Proteomes" id="UP000001067"/>
    </source>
</evidence>
<keyword evidence="1" id="KW-0238">DNA-binding</keyword>
<dbReference type="AlphaFoldDB" id="E3RLZ9"/>
<proteinExistence type="predicted"/>
<dbReference type="HOGENOM" id="CLU_013929_8_0_1"/>
<dbReference type="Gene3D" id="1.10.10.60">
    <property type="entry name" value="Homeodomain-like"/>
    <property type="match status" value="1"/>
</dbReference>
<dbReference type="PROSITE" id="PS51253">
    <property type="entry name" value="HTH_CENPB"/>
    <property type="match status" value="1"/>
</dbReference>
<feature type="domain" description="HTH CENPB-type" evidence="4">
    <location>
        <begin position="57"/>
        <end position="126"/>
    </location>
</feature>
<dbReference type="SUPFAM" id="SSF46689">
    <property type="entry name" value="Homeodomain-like"/>
    <property type="match status" value="1"/>
</dbReference>
<keyword evidence="2" id="KW-0539">Nucleus</keyword>
<protein>
    <recommendedName>
        <fullName evidence="4">HTH CENPB-type domain-containing protein</fullName>
    </recommendedName>
</protein>
<dbReference type="Pfam" id="PF03221">
    <property type="entry name" value="HTH_Tnp_Tc5"/>
    <property type="match status" value="1"/>
</dbReference>
<dbReference type="Proteomes" id="UP000001067">
    <property type="component" value="Unassembled WGS sequence"/>
</dbReference>
<dbReference type="Pfam" id="PF05225">
    <property type="entry name" value="HTH_psq"/>
    <property type="match status" value="1"/>
</dbReference>
<feature type="region of interest" description="Disordered" evidence="3">
    <location>
        <begin position="32"/>
        <end position="61"/>
    </location>
</feature>
<evidence type="ECO:0000259" key="4">
    <source>
        <dbReference type="PROSITE" id="PS51253"/>
    </source>
</evidence>
<dbReference type="InterPro" id="IPR009057">
    <property type="entry name" value="Homeodomain-like_sf"/>
</dbReference>
<evidence type="ECO:0000256" key="3">
    <source>
        <dbReference type="SAM" id="MobiDB-lite"/>
    </source>
</evidence>
<name>E3RLZ9_PYRTT</name>
<organism evidence="6">
    <name type="scientific">Pyrenophora teres f. teres (strain 0-1)</name>
    <name type="common">Barley net blotch fungus</name>
    <name type="synonym">Drechslera teres f. teres</name>
    <dbReference type="NCBI Taxonomy" id="861557"/>
    <lineage>
        <taxon>Eukaryota</taxon>
        <taxon>Fungi</taxon>
        <taxon>Dikarya</taxon>
        <taxon>Ascomycota</taxon>
        <taxon>Pezizomycotina</taxon>
        <taxon>Dothideomycetes</taxon>
        <taxon>Pleosporomycetidae</taxon>
        <taxon>Pleosporales</taxon>
        <taxon>Pleosporineae</taxon>
        <taxon>Pleosporaceae</taxon>
        <taxon>Pyrenophora</taxon>
    </lineage>
</organism>
<reference evidence="5 6" key="1">
    <citation type="journal article" date="2010" name="Genome Biol.">
        <title>A first genome assembly of the barley fungal pathogen Pyrenophora teres f. teres.</title>
        <authorList>
            <person name="Ellwood S.R."/>
            <person name="Liu Z."/>
            <person name="Syme R.A."/>
            <person name="Lai Z."/>
            <person name="Hane J.K."/>
            <person name="Keiper F."/>
            <person name="Moffat C.S."/>
            <person name="Oliver R.P."/>
            <person name="Friesen T.L."/>
        </authorList>
    </citation>
    <scope>NUCLEOTIDE SEQUENCE [LARGE SCALE GENOMIC DNA]</scope>
    <source>
        <strain evidence="5 6">0-1</strain>
    </source>
</reference>
<dbReference type="KEGG" id="pte:PTT_09427"/>
<dbReference type="InterPro" id="IPR006600">
    <property type="entry name" value="HTH_CenpB_DNA-bd_dom"/>
</dbReference>